<dbReference type="GO" id="GO:0004519">
    <property type="term" value="F:endonuclease activity"/>
    <property type="evidence" value="ECO:0007669"/>
    <property type="project" value="UniProtKB-KW"/>
</dbReference>
<dbReference type="AlphaFoldDB" id="A0A9X1P6H2"/>
<dbReference type="GO" id="GO:0016787">
    <property type="term" value="F:hydrolase activity"/>
    <property type="evidence" value="ECO:0007669"/>
    <property type="project" value="UniProtKB-KW"/>
</dbReference>
<comment type="caution">
    <text evidence="8">The sequence shown here is derived from an EMBL/GenBank/DDBJ whole genome shotgun (WGS) entry which is preliminary data.</text>
</comment>
<evidence type="ECO:0000256" key="4">
    <source>
        <dbReference type="ARBA" id="ARBA00022759"/>
    </source>
</evidence>
<sequence>MKSSELFKLLIKDGWFEVRQTGSHRIMRHSVKQGQLIVPFHGSAEVKKGLLSALLKQADIKTNKR</sequence>
<dbReference type="Gene3D" id="3.30.920.30">
    <property type="entry name" value="Hypothetical protein"/>
    <property type="match status" value="1"/>
</dbReference>
<dbReference type="InterPro" id="IPR038570">
    <property type="entry name" value="HicA_sf"/>
</dbReference>
<keyword evidence="5" id="KW-0378">Hydrolase</keyword>
<dbReference type="Proteomes" id="UP001139700">
    <property type="component" value="Unassembled WGS sequence"/>
</dbReference>
<dbReference type="RefSeq" id="WP_234611094.1">
    <property type="nucleotide sequence ID" value="NZ_CP098806.1"/>
</dbReference>
<dbReference type="InterPro" id="IPR012933">
    <property type="entry name" value="HicA_mRNA_interferase"/>
</dbReference>
<evidence type="ECO:0000256" key="7">
    <source>
        <dbReference type="ARBA" id="ARBA00023016"/>
    </source>
</evidence>
<keyword evidence="9" id="KW-1185">Reference proteome</keyword>
<dbReference type="SUPFAM" id="SSF54786">
    <property type="entry name" value="YcfA/nrd intein domain"/>
    <property type="match status" value="1"/>
</dbReference>
<evidence type="ECO:0000256" key="1">
    <source>
        <dbReference type="ARBA" id="ARBA00006620"/>
    </source>
</evidence>
<organism evidence="8 9">
    <name type="scientific">Dyadobacter fanqingshengii</name>
    <dbReference type="NCBI Taxonomy" id="2906443"/>
    <lineage>
        <taxon>Bacteria</taxon>
        <taxon>Pseudomonadati</taxon>
        <taxon>Bacteroidota</taxon>
        <taxon>Cytophagia</taxon>
        <taxon>Cytophagales</taxon>
        <taxon>Spirosomataceae</taxon>
        <taxon>Dyadobacter</taxon>
    </lineage>
</organism>
<evidence type="ECO:0000256" key="2">
    <source>
        <dbReference type="ARBA" id="ARBA00022649"/>
    </source>
</evidence>
<keyword evidence="7" id="KW-0346">Stress response</keyword>
<evidence type="ECO:0000313" key="8">
    <source>
        <dbReference type="EMBL" id="MCF0038579.1"/>
    </source>
</evidence>
<name>A0A9X1P6H2_9BACT</name>
<proteinExistence type="inferred from homology"/>
<accession>A0A9X1P6H2</accession>
<reference evidence="8" key="1">
    <citation type="submission" date="2021-12" db="EMBL/GenBank/DDBJ databases">
        <title>Novel species in genus Dyadobacter.</title>
        <authorList>
            <person name="Ma C."/>
        </authorList>
    </citation>
    <scope>NUCLEOTIDE SEQUENCE</scope>
    <source>
        <strain evidence="8">CY399</strain>
    </source>
</reference>
<protein>
    <submittedName>
        <fullName evidence="8">Type II toxin-antitoxin system HicA family toxin</fullName>
    </submittedName>
</protein>
<dbReference type="GO" id="GO:0003729">
    <property type="term" value="F:mRNA binding"/>
    <property type="evidence" value="ECO:0007669"/>
    <property type="project" value="InterPro"/>
</dbReference>
<dbReference type="EMBL" id="JAJTTA010000001">
    <property type="protein sequence ID" value="MCF0038579.1"/>
    <property type="molecule type" value="Genomic_DNA"/>
</dbReference>
<evidence type="ECO:0000256" key="5">
    <source>
        <dbReference type="ARBA" id="ARBA00022801"/>
    </source>
</evidence>
<evidence type="ECO:0000256" key="3">
    <source>
        <dbReference type="ARBA" id="ARBA00022722"/>
    </source>
</evidence>
<evidence type="ECO:0000256" key="6">
    <source>
        <dbReference type="ARBA" id="ARBA00022884"/>
    </source>
</evidence>
<dbReference type="Pfam" id="PF07927">
    <property type="entry name" value="HicA_toxin"/>
    <property type="match status" value="1"/>
</dbReference>
<comment type="similarity">
    <text evidence="1">Belongs to the HicA mRNA interferase family.</text>
</comment>
<keyword evidence="4" id="KW-0255">Endonuclease</keyword>
<evidence type="ECO:0000313" key="9">
    <source>
        <dbReference type="Proteomes" id="UP001139700"/>
    </source>
</evidence>
<keyword evidence="6" id="KW-0694">RNA-binding</keyword>
<keyword evidence="2" id="KW-1277">Toxin-antitoxin system</keyword>
<gene>
    <name evidence="8" type="ORF">LXM24_00675</name>
</gene>
<keyword evidence="3" id="KW-0540">Nuclease</keyword>